<protein>
    <submittedName>
        <fullName evidence="2">Uncharacterized protein</fullName>
    </submittedName>
</protein>
<reference evidence="2" key="1">
    <citation type="submission" date="2021-01" db="EMBL/GenBank/DDBJ databases">
        <authorList>
            <person name="Corre E."/>
            <person name="Pelletier E."/>
            <person name="Niang G."/>
            <person name="Scheremetjew M."/>
            <person name="Finn R."/>
            <person name="Kale V."/>
            <person name="Holt S."/>
            <person name="Cochrane G."/>
            <person name="Meng A."/>
            <person name="Brown T."/>
            <person name="Cohen L."/>
        </authorList>
    </citation>
    <scope>NUCLEOTIDE SEQUENCE</scope>
    <source>
        <strain evidence="2">UTEX LB 2760</strain>
    </source>
</reference>
<keyword evidence="1" id="KW-1133">Transmembrane helix</keyword>
<organism evidence="2">
    <name type="scientific">Rhodosorus marinus</name>
    <dbReference type="NCBI Taxonomy" id="101924"/>
    <lineage>
        <taxon>Eukaryota</taxon>
        <taxon>Rhodophyta</taxon>
        <taxon>Stylonematophyceae</taxon>
        <taxon>Stylonematales</taxon>
        <taxon>Stylonemataceae</taxon>
        <taxon>Rhodosorus</taxon>
    </lineage>
</organism>
<proteinExistence type="predicted"/>
<sequence>MREVGKAFRALAASKILYVLALFGAFHALRSHRLPIVLFLFVACLGAILSISALTQFKMESLSHGMLAQVFLLGLITLTSVAAWTAGLRECGPLRTVILDSCGVPFAYIGSIVSRRSTFRPNNLRALLLFAAAYGLLMYDASGRVQRDIHAVDDLKIARDARVALQKLKLGEALSKFSSRRPDAALDPEVTAERLTKAKILAHQFEPNQRILARAESVKEDKSTRRLLVEVDRKSSKLSFMNRARVFSLRRS</sequence>
<dbReference type="EMBL" id="HBEK01002240">
    <property type="protein sequence ID" value="CAD8391288.1"/>
    <property type="molecule type" value="Transcribed_RNA"/>
</dbReference>
<evidence type="ECO:0000313" key="2">
    <source>
        <dbReference type="EMBL" id="CAD8391288.1"/>
    </source>
</evidence>
<feature type="transmembrane region" description="Helical" evidence="1">
    <location>
        <begin position="34"/>
        <end position="54"/>
    </location>
</feature>
<dbReference type="AlphaFoldDB" id="A0A7S0G028"/>
<gene>
    <name evidence="2" type="ORF">RMAR0315_LOCUS1263</name>
</gene>
<evidence type="ECO:0000256" key="1">
    <source>
        <dbReference type="SAM" id="Phobius"/>
    </source>
</evidence>
<feature type="transmembrane region" description="Helical" evidence="1">
    <location>
        <begin position="7"/>
        <end position="28"/>
    </location>
</feature>
<keyword evidence="1" id="KW-0812">Transmembrane</keyword>
<feature type="transmembrane region" description="Helical" evidence="1">
    <location>
        <begin position="66"/>
        <end position="86"/>
    </location>
</feature>
<accession>A0A7S0G028</accession>
<name>A0A7S0G028_9RHOD</name>
<keyword evidence="1" id="KW-0472">Membrane</keyword>